<evidence type="ECO:0000313" key="6">
    <source>
        <dbReference type="EMBL" id="KAG7090358.1"/>
    </source>
</evidence>
<keyword evidence="3" id="KW-0862">Zinc</keyword>
<dbReference type="OrthoDB" id="6105938at2759"/>
<dbReference type="Proteomes" id="UP001049176">
    <property type="component" value="Chromosome 6"/>
</dbReference>
<organism evidence="6 7">
    <name type="scientific">Marasmius oreades</name>
    <name type="common">fairy-ring Marasmius</name>
    <dbReference type="NCBI Taxonomy" id="181124"/>
    <lineage>
        <taxon>Eukaryota</taxon>
        <taxon>Fungi</taxon>
        <taxon>Dikarya</taxon>
        <taxon>Basidiomycota</taxon>
        <taxon>Agaricomycotina</taxon>
        <taxon>Agaricomycetes</taxon>
        <taxon>Agaricomycetidae</taxon>
        <taxon>Agaricales</taxon>
        <taxon>Marasmiineae</taxon>
        <taxon>Marasmiaceae</taxon>
        <taxon>Marasmius</taxon>
    </lineage>
</organism>
<dbReference type="RefSeq" id="XP_043006828.1">
    <property type="nucleotide sequence ID" value="XM_043154373.1"/>
</dbReference>
<evidence type="ECO:0000313" key="7">
    <source>
        <dbReference type="Proteomes" id="UP001049176"/>
    </source>
</evidence>
<feature type="domain" description="RING-type" evidence="5">
    <location>
        <begin position="59"/>
        <end position="98"/>
    </location>
</feature>
<evidence type="ECO:0000256" key="1">
    <source>
        <dbReference type="ARBA" id="ARBA00022723"/>
    </source>
</evidence>
<dbReference type="AlphaFoldDB" id="A0A9P7RWN0"/>
<accession>A0A9P7RWN0</accession>
<evidence type="ECO:0000256" key="3">
    <source>
        <dbReference type="ARBA" id="ARBA00022833"/>
    </source>
</evidence>
<keyword evidence="7" id="KW-1185">Reference proteome</keyword>
<dbReference type="SUPFAM" id="SSF57850">
    <property type="entry name" value="RING/U-box"/>
    <property type="match status" value="1"/>
</dbReference>
<dbReference type="PROSITE" id="PS50089">
    <property type="entry name" value="ZF_RING_2"/>
    <property type="match status" value="1"/>
</dbReference>
<dbReference type="GO" id="GO:0008270">
    <property type="term" value="F:zinc ion binding"/>
    <property type="evidence" value="ECO:0007669"/>
    <property type="project" value="UniProtKB-KW"/>
</dbReference>
<dbReference type="InterPro" id="IPR013083">
    <property type="entry name" value="Znf_RING/FYVE/PHD"/>
</dbReference>
<dbReference type="KEGG" id="more:E1B28_009478"/>
<protein>
    <recommendedName>
        <fullName evidence="5">RING-type domain-containing protein</fullName>
    </recommendedName>
</protein>
<name>A0A9P7RWN0_9AGAR</name>
<evidence type="ECO:0000256" key="4">
    <source>
        <dbReference type="PROSITE-ProRule" id="PRU00175"/>
    </source>
</evidence>
<dbReference type="GeneID" id="66078554"/>
<evidence type="ECO:0000259" key="5">
    <source>
        <dbReference type="PROSITE" id="PS50089"/>
    </source>
</evidence>
<comment type="caution">
    <text evidence="6">The sequence shown here is derived from an EMBL/GenBank/DDBJ whole genome shotgun (WGS) entry which is preliminary data.</text>
</comment>
<dbReference type="PROSITE" id="PS00518">
    <property type="entry name" value="ZF_RING_1"/>
    <property type="match status" value="1"/>
</dbReference>
<keyword evidence="2 4" id="KW-0863">Zinc-finger</keyword>
<dbReference type="InterPro" id="IPR001841">
    <property type="entry name" value="Znf_RING"/>
</dbReference>
<dbReference type="Gene3D" id="3.30.40.10">
    <property type="entry name" value="Zinc/RING finger domain, C3HC4 (zinc finger)"/>
    <property type="match status" value="1"/>
</dbReference>
<proteinExistence type="predicted"/>
<gene>
    <name evidence="6" type="ORF">E1B28_009478</name>
</gene>
<dbReference type="EMBL" id="CM032186">
    <property type="protein sequence ID" value="KAG7090358.1"/>
    <property type="molecule type" value="Genomic_DNA"/>
</dbReference>
<sequence length="155" mass="17790">MSSQTPADSTNSIENYEKLIRERDELNVQGRQETQLKVVSDVQLRLNRSLQTVRQSLDCRKCHGLLFQPYGLVCEHSVCARCLVELKEESNPPRCPKCYTEILLPPIFSPHLHAMAVSYAAYKGDPIPPPVEFIWPEPKPELIEKGIKRYADEKR</sequence>
<reference evidence="6" key="1">
    <citation type="journal article" date="2021" name="Genome Biol. Evol.">
        <title>The assembled and annotated genome of the fairy-ring fungus Marasmius oreades.</title>
        <authorList>
            <person name="Hiltunen M."/>
            <person name="Ament-Velasquez S.L."/>
            <person name="Johannesson H."/>
        </authorList>
    </citation>
    <scope>NUCLEOTIDE SEQUENCE</scope>
    <source>
        <strain evidence="6">03SP1</strain>
    </source>
</reference>
<keyword evidence="1" id="KW-0479">Metal-binding</keyword>
<dbReference type="InterPro" id="IPR017907">
    <property type="entry name" value="Znf_RING_CS"/>
</dbReference>
<evidence type="ECO:0000256" key="2">
    <source>
        <dbReference type="ARBA" id="ARBA00022771"/>
    </source>
</evidence>